<keyword evidence="2" id="KW-0560">Oxidoreductase</keyword>
<dbReference type="PANTHER" id="PTHR46696:SF1">
    <property type="entry name" value="CYTOCHROME P450 YJIB-RELATED"/>
    <property type="match status" value="1"/>
</dbReference>
<reference evidence="3 4" key="1">
    <citation type="submission" date="2021-04" db="EMBL/GenBank/DDBJ databases">
        <title>Characterization of the biosynthetic gene cluster of new lipopeptides with antitumor activity in the genome of the marine Streptomyces PHM034.</title>
        <authorList>
            <person name="Ceniceros A."/>
            <person name="Canedo L."/>
            <person name="Mendez C."/>
            <person name="Olano C."/>
            <person name="Schleissner C."/>
            <person name="Cuevas C."/>
            <person name="De La Calle F."/>
            <person name="Salas J.A."/>
        </authorList>
    </citation>
    <scope>NUCLEOTIDE SEQUENCE [LARGE SCALE GENOMIC DNA]</scope>
    <source>
        <strain evidence="3 4">PHM034</strain>
    </source>
</reference>
<keyword evidence="4" id="KW-1185">Reference proteome</keyword>
<dbReference type="EMBL" id="JAGTPG010000001">
    <property type="protein sequence ID" value="MBR8638262.1"/>
    <property type="molecule type" value="Genomic_DNA"/>
</dbReference>
<comment type="similarity">
    <text evidence="1 2">Belongs to the cytochrome P450 family.</text>
</comment>
<protein>
    <submittedName>
        <fullName evidence="3">Cytochrome P450</fullName>
    </submittedName>
</protein>
<dbReference type="GO" id="GO:0020037">
    <property type="term" value="F:heme binding"/>
    <property type="evidence" value="ECO:0007669"/>
    <property type="project" value="InterPro"/>
</dbReference>
<dbReference type="SUPFAM" id="SSF48264">
    <property type="entry name" value="Cytochrome P450"/>
    <property type="match status" value="1"/>
</dbReference>
<dbReference type="GO" id="GO:0016705">
    <property type="term" value="F:oxidoreductase activity, acting on paired donors, with incorporation or reduction of molecular oxygen"/>
    <property type="evidence" value="ECO:0007669"/>
    <property type="project" value="InterPro"/>
</dbReference>
<proteinExistence type="inferred from homology"/>
<organism evidence="3 4">
    <name type="scientific">Streptomyces tuirus</name>
    <dbReference type="NCBI Taxonomy" id="68278"/>
    <lineage>
        <taxon>Bacteria</taxon>
        <taxon>Bacillati</taxon>
        <taxon>Actinomycetota</taxon>
        <taxon>Actinomycetes</taxon>
        <taxon>Kitasatosporales</taxon>
        <taxon>Streptomycetaceae</taxon>
        <taxon>Streptomyces</taxon>
    </lineage>
</organism>
<gene>
    <name evidence="3" type="ORF">KEF29_00535</name>
</gene>
<dbReference type="InterPro" id="IPR001128">
    <property type="entry name" value="Cyt_P450"/>
</dbReference>
<dbReference type="InterPro" id="IPR017972">
    <property type="entry name" value="Cyt_P450_CS"/>
</dbReference>
<keyword evidence="2" id="KW-0503">Monooxygenase</keyword>
<dbReference type="GO" id="GO:0005506">
    <property type="term" value="F:iron ion binding"/>
    <property type="evidence" value="ECO:0007669"/>
    <property type="project" value="InterPro"/>
</dbReference>
<evidence type="ECO:0000313" key="3">
    <source>
        <dbReference type="EMBL" id="MBR8638262.1"/>
    </source>
</evidence>
<dbReference type="AlphaFoldDB" id="A0A941FE40"/>
<name>A0A941FE40_9ACTN</name>
<dbReference type="GO" id="GO:0004497">
    <property type="term" value="F:monooxygenase activity"/>
    <property type="evidence" value="ECO:0007669"/>
    <property type="project" value="UniProtKB-KW"/>
</dbReference>
<dbReference type="InterPro" id="IPR036396">
    <property type="entry name" value="Cyt_P450_sf"/>
</dbReference>
<evidence type="ECO:0000256" key="1">
    <source>
        <dbReference type="ARBA" id="ARBA00010617"/>
    </source>
</evidence>
<dbReference type="Pfam" id="PF00067">
    <property type="entry name" value="p450"/>
    <property type="match status" value="1"/>
</dbReference>
<dbReference type="PROSITE" id="PS00086">
    <property type="entry name" value="CYTOCHROME_P450"/>
    <property type="match status" value="1"/>
</dbReference>
<dbReference type="Gene3D" id="1.10.630.10">
    <property type="entry name" value="Cytochrome P450"/>
    <property type="match status" value="1"/>
</dbReference>
<keyword evidence="2" id="KW-0349">Heme</keyword>
<sequence>MRRAAGDEAREGHLSFGAGPHYCIGAALAKLEGEVALDHLLLRRTGLELAVDRDALRYSDVSLGLQLLSELPVRL</sequence>
<comment type="caution">
    <text evidence="3">The sequence shown here is derived from an EMBL/GenBank/DDBJ whole genome shotgun (WGS) entry which is preliminary data.</text>
</comment>
<dbReference type="Proteomes" id="UP000682308">
    <property type="component" value="Unassembled WGS sequence"/>
</dbReference>
<accession>A0A941FE40</accession>
<keyword evidence="2" id="KW-0479">Metal-binding</keyword>
<evidence type="ECO:0000256" key="2">
    <source>
        <dbReference type="RuleBase" id="RU000461"/>
    </source>
</evidence>
<keyword evidence="2" id="KW-0408">Iron</keyword>
<dbReference type="PANTHER" id="PTHR46696">
    <property type="entry name" value="P450, PUTATIVE (EUROFUNG)-RELATED"/>
    <property type="match status" value="1"/>
</dbReference>
<evidence type="ECO:0000313" key="4">
    <source>
        <dbReference type="Proteomes" id="UP000682308"/>
    </source>
</evidence>